<dbReference type="AlphaFoldDB" id="A0A9E7TK64"/>
<dbReference type="Gene3D" id="3.40.50.300">
    <property type="entry name" value="P-loop containing nucleotide triphosphate hydrolases"/>
    <property type="match status" value="1"/>
</dbReference>
<dbReference type="InterPro" id="IPR055927">
    <property type="entry name" value="DUF7504"/>
</dbReference>
<dbReference type="RefSeq" id="WP_257742607.1">
    <property type="nucleotide sequence ID" value="NZ_CP096115.1"/>
</dbReference>
<sequence length="184" mass="20263">MDIFETDPDDGRIYLVLSEASHIKKNNVALIKELTDNNHRVIIITINEPASYLNELYKKGGVSLDKVSFIDAISKFAMGKKPEGIPNAVFVNNPSDLTGLSIAVSNELANVTEDKTYVLIDSVNAMLIYLSSENLAKFMHFVSSKLKILNISGIFLAIERGLDPIIISQLTSFSDDVINLDDGE</sequence>
<dbReference type="InterPro" id="IPR027417">
    <property type="entry name" value="P-loop_NTPase"/>
</dbReference>
<dbReference type="KEGG" id="mend:L6E24_14145"/>
<organism evidence="1 2">
    <name type="scientific">Methanoplanus endosymbiosus</name>
    <dbReference type="NCBI Taxonomy" id="33865"/>
    <lineage>
        <taxon>Archaea</taxon>
        <taxon>Methanobacteriati</taxon>
        <taxon>Methanobacteriota</taxon>
        <taxon>Stenosarchaea group</taxon>
        <taxon>Methanomicrobia</taxon>
        <taxon>Methanomicrobiales</taxon>
        <taxon>Methanomicrobiaceae</taxon>
        <taxon>Methanoplanus</taxon>
    </lineage>
</organism>
<evidence type="ECO:0008006" key="3">
    <source>
        <dbReference type="Google" id="ProtNLM"/>
    </source>
</evidence>
<gene>
    <name evidence="1" type="ORF">L6E24_14145</name>
</gene>
<reference evidence="1" key="1">
    <citation type="submission" date="2022-04" db="EMBL/GenBank/DDBJ databases">
        <title>Complete genome of Methanoplanus endosymbiosus DSM 3599.</title>
        <authorList>
            <person name="Chen S.-C."/>
            <person name="You Y.-T."/>
            <person name="Zhou Y.-Z."/>
            <person name="Lai M.-C."/>
        </authorList>
    </citation>
    <scope>NUCLEOTIDE SEQUENCE</scope>
    <source>
        <strain evidence="1">DSM 3599</strain>
    </source>
</reference>
<evidence type="ECO:0000313" key="2">
    <source>
        <dbReference type="Proteomes" id="UP001060368"/>
    </source>
</evidence>
<dbReference type="GeneID" id="74308868"/>
<evidence type="ECO:0000313" key="1">
    <source>
        <dbReference type="EMBL" id="UUX92459.1"/>
    </source>
</evidence>
<dbReference type="Proteomes" id="UP001060368">
    <property type="component" value="Chromosome"/>
</dbReference>
<accession>A0A9E7TK64</accession>
<dbReference type="EMBL" id="CP096115">
    <property type="protein sequence ID" value="UUX92459.1"/>
    <property type="molecule type" value="Genomic_DNA"/>
</dbReference>
<dbReference type="Pfam" id="PF24336">
    <property type="entry name" value="DUF7504"/>
    <property type="match status" value="1"/>
</dbReference>
<keyword evidence="2" id="KW-1185">Reference proteome</keyword>
<proteinExistence type="predicted"/>
<name>A0A9E7TK64_9EURY</name>
<protein>
    <recommendedName>
        <fullName evidence="3">KaiC-like domain-containing protein</fullName>
    </recommendedName>
</protein>